<organism evidence="17 18">
    <name type="scientific">Acidaminobacter hydrogenoformans DSM 2784</name>
    <dbReference type="NCBI Taxonomy" id="1120920"/>
    <lineage>
        <taxon>Bacteria</taxon>
        <taxon>Bacillati</taxon>
        <taxon>Bacillota</taxon>
        <taxon>Clostridia</taxon>
        <taxon>Peptostreptococcales</taxon>
        <taxon>Acidaminobacteraceae</taxon>
        <taxon>Acidaminobacter</taxon>
    </lineage>
</organism>
<evidence type="ECO:0000256" key="7">
    <source>
        <dbReference type="ARBA" id="ARBA00022801"/>
    </source>
</evidence>
<comment type="similarity">
    <text evidence="3 15">Belongs to the cytidine and deoxycytidylate deaminase family.</text>
</comment>
<evidence type="ECO:0000313" key="17">
    <source>
        <dbReference type="EMBL" id="SCZ77154.1"/>
    </source>
</evidence>
<evidence type="ECO:0000256" key="12">
    <source>
        <dbReference type="PIRSR" id="PIRSR606262-1"/>
    </source>
</evidence>
<dbReference type="PROSITE" id="PS51747">
    <property type="entry name" value="CYT_DCMP_DEAMINASES_2"/>
    <property type="match status" value="1"/>
</dbReference>
<dbReference type="GO" id="GO:0008270">
    <property type="term" value="F:zinc ion binding"/>
    <property type="evidence" value="ECO:0007669"/>
    <property type="project" value="UniProtKB-UniRule"/>
</dbReference>
<comment type="catalytic activity">
    <reaction evidence="11 15">
        <text>cytidine + H2O + H(+) = uridine + NH4(+)</text>
        <dbReference type="Rhea" id="RHEA:16069"/>
        <dbReference type="ChEBI" id="CHEBI:15377"/>
        <dbReference type="ChEBI" id="CHEBI:15378"/>
        <dbReference type="ChEBI" id="CHEBI:16704"/>
        <dbReference type="ChEBI" id="CHEBI:17562"/>
        <dbReference type="ChEBI" id="CHEBI:28938"/>
        <dbReference type="EC" id="3.5.4.5"/>
    </reaction>
</comment>
<feature type="binding site" evidence="13">
    <location>
        <begin position="44"/>
        <end position="50"/>
    </location>
    <ligand>
        <name>substrate</name>
    </ligand>
</feature>
<keyword evidence="6 14" id="KW-0479">Metal-binding</keyword>
<dbReference type="NCBIfam" id="TIGR01354">
    <property type="entry name" value="cyt_deam_tetra"/>
    <property type="match status" value="1"/>
</dbReference>
<evidence type="ECO:0000256" key="3">
    <source>
        <dbReference type="ARBA" id="ARBA00006576"/>
    </source>
</evidence>
<gene>
    <name evidence="17" type="ORF">SAMN03080599_00599</name>
</gene>
<evidence type="ECO:0000256" key="1">
    <source>
        <dbReference type="ARBA" id="ARBA00001947"/>
    </source>
</evidence>
<reference evidence="17 18" key="1">
    <citation type="submission" date="2016-10" db="EMBL/GenBank/DDBJ databases">
        <authorList>
            <person name="de Groot N.N."/>
        </authorList>
    </citation>
    <scope>NUCLEOTIDE SEQUENCE [LARGE SCALE GENOMIC DNA]</scope>
    <source>
        <strain evidence="17 18">DSM 2784</strain>
    </source>
</reference>
<keyword evidence="7 15" id="KW-0378">Hydrolase</keyword>
<comment type="cofactor">
    <cofactor evidence="1 14 15">
        <name>Zn(2+)</name>
        <dbReference type="ChEBI" id="CHEBI:29105"/>
    </cofactor>
</comment>
<dbReference type="Gene3D" id="3.40.140.10">
    <property type="entry name" value="Cytidine Deaminase, domain 2"/>
    <property type="match status" value="1"/>
</dbReference>
<dbReference type="InterPro" id="IPR016193">
    <property type="entry name" value="Cytidine_deaminase-like"/>
</dbReference>
<dbReference type="PROSITE" id="PS00903">
    <property type="entry name" value="CYT_DCMP_DEAMINASES_1"/>
    <property type="match status" value="1"/>
</dbReference>
<dbReference type="GO" id="GO:0072527">
    <property type="term" value="P:pyrimidine-containing compound metabolic process"/>
    <property type="evidence" value="ECO:0007669"/>
    <property type="project" value="UniProtKB-ARBA"/>
</dbReference>
<dbReference type="STRING" id="1120920.SAMN03080599_00599"/>
<keyword evidence="18" id="KW-1185">Reference proteome</keyword>
<dbReference type="InterPro" id="IPR006262">
    <property type="entry name" value="Cyt_deam_tetra"/>
</dbReference>
<dbReference type="Proteomes" id="UP000199208">
    <property type="component" value="Unassembled WGS sequence"/>
</dbReference>
<evidence type="ECO:0000256" key="2">
    <source>
        <dbReference type="ARBA" id="ARBA00003949"/>
    </source>
</evidence>
<dbReference type="EC" id="3.5.4.5" evidence="4 15"/>
<evidence type="ECO:0000256" key="13">
    <source>
        <dbReference type="PIRSR" id="PIRSR606262-2"/>
    </source>
</evidence>
<evidence type="ECO:0000256" key="10">
    <source>
        <dbReference type="ARBA" id="ARBA00049252"/>
    </source>
</evidence>
<dbReference type="RefSeq" id="WP_092589393.1">
    <property type="nucleotide sequence ID" value="NZ_FMWL01000002.1"/>
</dbReference>
<evidence type="ECO:0000256" key="5">
    <source>
        <dbReference type="ARBA" id="ARBA00018266"/>
    </source>
</evidence>
<evidence type="ECO:0000256" key="11">
    <source>
        <dbReference type="ARBA" id="ARBA00049558"/>
    </source>
</evidence>
<feature type="binding site" evidence="14">
    <location>
        <position position="55"/>
    </location>
    <ligand>
        <name>Zn(2+)</name>
        <dbReference type="ChEBI" id="CHEBI:29105"/>
        <note>catalytic</note>
    </ligand>
</feature>
<dbReference type="GO" id="GO:0005829">
    <property type="term" value="C:cytosol"/>
    <property type="evidence" value="ECO:0007669"/>
    <property type="project" value="TreeGrafter"/>
</dbReference>
<dbReference type="GO" id="GO:0004126">
    <property type="term" value="F:cytidine deaminase activity"/>
    <property type="evidence" value="ECO:0007669"/>
    <property type="project" value="UniProtKB-UniRule"/>
</dbReference>
<dbReference type="OrthoDB" id="9795347at2"/>
<dbReference type="Pfam" id="PF00383">
    <property type="entry name" value="dCMP_cyt_deam_1"/>
    <property type="match status" value="1"/>
</dbReference>
<dbReference type="AlphaFoldDB" id="A0A1G5RST5"/>
<dbReference type="NCBIfam" id="NF004064">
    <property type="entry name" value="PRK05578.1"/>
    <property type="match status" value="1"/>
</dbReference>
<feature type="active site" description="Proton donor" evidence="12">
    <location>
        <position position="57"/>
    </location>
</feature>
<dbReference type="PANTHER" id="PTHR11644">
    <property type="entry name" value="CYTIDINE DEAMINASE"/>
    <property type="match status" value="1"/>
</dbReference>
<name>A0A1G5RST5_9FIRM</name>
<sequence length="132" mass="14636">METTYKNLIDKAYEAMRYAYTPYSKFKVGAALLTDTDEVYTGCNIESASYGATNCAERTALFKAVSEGHRAFKAIAVVGEAKVPTYPCGICRQMLMEFGDMDVLLDQNGTLVIHRLSELLPHSFTASDLFQL</sequence>
<dbReference type="PANTHER" id="PTHR11644:SF2">
    <property type="entry name" value="CYTIDINE DEAMINASE"/>
    <property type="match status" value="1"/>
</dbReference>
<dbReference type="InterPro" id="IPR050202">
    <property type="entry name" value="Cyt/Deoxycyt_deaminase"/>
</dbReference>
<dbReference type="SUPFAM" id="SSF53927">
    <property type="entry name" value="Cytidine deaminase-like"/>
    <property type="match status" value="1"/>
</dbReference>
<evidence type="ECO:0000256" key="9">
    <source>
        <dbReference type="ARBA" id="ARBA00032005"/>
    </source>
</evidence>
<feature type="domain" description="CMP/dCMP-type deaminase" evidence="16">
    <location>
        <begin position="3"/>
        <end position="127"/>
    </location>
</feature>
<protein>
    <recommendedName>
        <fullName evidence="5 15">Cytidine deaminase</fullName>
        <ecNumber evidence="4 15">3.5.4.5</ecNumber>
    </recommendedName>
    <alternativeName>
        <fullName evidence="9 15">Cytidine aminohydrolase</fullName>
    </alternativeName>
</protein>
<evidence type="ECO:0000256" key="15">
    <source>
        <dbReference type="RuleBase" id="RU364006"/>
    </source>
</evidence>
<dbReference type="InterPro" id="IPR002125">
    <property type="entry name" value="CMP_dCMP_dom"/>
</dbReference>
<evidence type="ECO:0000256" key="6">
    <source>
        <dbReference type="ARBA" id="ARBA00022723"/>
    </source>
</evidence>
<comment type="catalytic activity">
    <reaction evidence="10 15">
        <text>2'-deoxycytidine + H2O + H(+) = 2'-deoxyuridine + NH4(+)</text>
        <dbReference type="Rhea" id="RHEA:13433"/>
        <dbReference type="ChEBI" id="CHEBI:15377"/>
        <dbReference type="ChEBI" id="CHEBI:15378"/>
        <dbReference type="ChEBI" id="CHEBI:15698"/>
        <dbReference type="ChEBI" id="CHEBI:16450"/>
        <dbReference type="ChEBI" id="CHEBI:28938"/>
        <dbReference type="EC" id="3.5.4.5"/>
    </reaction>
</comment>
<dbReference type="FunFam" id="3.40.140.10:FF:000008">
    <property type="entry name" value="Cytidine deaminase"/>
    <property type="match status" value="1"/>
</dbReference>
<keyword evidence="8 14" id="KW-0862">Zinc</keyword>
<dbReference type="EMBL" id="FMWL01000002">
    <property type="protein sequence ID" value="SCZ77154.1"/>
    <property type="molecule type" value="Genomic_DNA"/>
</dbReference>
<dbReference type="CDD" id="cd01283">
    <property type="entry name" value="cytidine_deaminase"/>
    <property type="match status" value="1"/>
</dbReference>
<evidence type="ECO:0000256" key="4">
    <source>
        <dbReference type="ARBA" id="ARBA00012783"/>
    </source>
</evidence>
<dbReference type="GO" id="GO:0042802">
    <property type="term" value="F:identical protein binding"/>
    <property type="evidence" value="ECO:0007669"/>
    <property type="project" value="UniProtKB-ARBA"/>
</dbReference>
<evidence type="ECO:0000256" key="8">
    <source>
        <dbReference type="ARBA" id="ARBA00022833"/>
    </source>
</evidence>
<dbReference type="GO" id="GO:0055086">
    <property type="term" value="P:nucleobase-containing small molecule metabolic process"/>
    <property type="evidence" value="ECO:0007669"/>
    <property type="project" value="UniProtKB-ARBA"/>
</dbReference>
<feature type="binding site" evidence="14">
    <location>
        <position position="88"/>
    </location>
    <ligand>
        <name>Zn(2+)</name>
        <dbReference type="ChEBI" id="CHEBI:29105"/>
        <note>catalytic</note>
    </ligand>
</feature>
<feature type="binding site" evidence="14">
    <location>
        <position position="91"/>
    </location>
    <ligand>
        <name>Zn(2+)</name>
        <dbReference type="ChEBI" id="CHEBI:29105"/>
        <note>catalytic</note>
    </ligand>
</feature>
<dbReference type="InterPro" id="IPR016192">
    <property type="entry name" value="APOBEC/CMP_deaminase_Zn-bd"/>
</dbReference>
<proteinExistence type="inferred from homology"/>
<evidence type="ECO:0000256" key="14">
    <source>
        <dbReference type="PIRSR" id="PIRSR606262-3"/>
    </source>
</evidence>
<comment type="function">
    <text evidence="2 15">This enzyme scavenges exogenous and endogenous cytidine and 2'-deoxycytidine for UMP synthesis.</text>
</comment>
<evidence type="ECO:0000259" key="16">
    <source>
        <dbReference type="PROSITE" id="PS51747"/>
    </source>
</evidence>
<evidence type="ECO:0000313" key="18">
    <source>
        <dbReference type="Proteomes" id="UP000199208"/>
    </source>
</evidence>
<accession>A0A1G5RST5</accession>